<dbReference type="Proteomes" id="UP000177258">
    <property type="component" value="Unassembled WGS sequence"/>
</dbReference>
<evidence type="ECO:0000313" key="3">
    <source>
        <dbReference type="EMBL" id="OGE33486.1"/>
    </source>
</evidence>
<dbReference type="Pfam" id="PF03571">
    <property type="entry name" value="Peptidase_M49"/>
    <property type="match status" value="1"/>
</dbReference>
<dbReference type="GO" id="GO:0005737">
    <property type="term" value="C:cytoplasm"/>
    <property type="evidence" value="ECO:0007669"/>
    <property type="project" value="TreeGrafter"/>
</dbReference>
<dbReference type="GO" id="GO:0046872">
    <property type="term" value="F:metal ion binding"/>
    <property type="evidence" value="ECO:0007669"/>
    <property type="project" value="UniProtKB-KW"/>
</dbReference>
<organism evidence="3 4">
    <name type="scientific">Candidatus Daviesbacteria bacterium RIFCSPHIGHO2_02_FULL_41_10</name>
    <dbReference type="NCBI Taxonomy" id="1797774"/>
    <lineage>
        <taxon>Bacteria</taxon>
        <taxon>Candidatus Daviesiibacteriota</taxon>
    </lineage>
</organism>
<reference evidence="3 4" key="1">
    <citation type="journal article" date="2016" name="Nat. Commun.">
        <title>Thousands of microbial genomes shed light on interconnected biogeochemical processes in an aquifer system.</title>
        <authorList>
            <person name="Anantharaman K."/>
            <person name="Brown C.T."/>
            <person name="Hug L.A."/>
            <person name="Sharon I."/>
            <person name="Castelle C.J."/>
            <person name="Probst A.J."/>
            <person name="Thomas B.C."/>
            <person name="Singh A."/>
            <person name="Wilkins M.J."/>
            <person name="Karaoz U."/>
            <person name="Brodie E.L."/>
            <person name="Williams K.H."/>
            <person name="Hubbard S.S."/>
            <person name="Banfield J.F."/>
        </authorList>
    </citation>
    <scope>NUCLEOTIDE SEQUENCE [LARGE SCALE GENOMIC DNA]</scope>
</reference>
<protein>
    <submittedName>
        <fullName evidence="3">Uncharacterized protein</fullName>
    </submittedName>
</protein>
<name>A0A1F5JXW4_9BACT</name>
<dbReference type="AlphaFoldDB" id="A0A1F5JXW4"/>
<keyword evidence="1" id="KW-0479">Metal-binding</keyword>
<dbReference type="InterPro" id="IPR039461">
    <property type="entry name" value="Peptidase_M49"/>
</dbReference>
<dbReference type="PANTHER" id="PTHR23422:SF9">
    <property type="entry name" value="ZN-DEPENDENT HYDROLASE"/>
    <property type="match status" value="1"/>
</dbReference>
<gene>
    <name evidence="3" type="ORF">A3D83_00765</name>
</gene>
<evidence type="ECO:0000313" key="4">
    <source>
        <dbReference type="Proteomes" id="UP000177258"/>
    </source>
</evidence>
<dbReference type="PANTHER" id="PTHR23422">
    <property type="entry name" value="DIPEPTIDYL PEPTIDASE III-RELATED"/>
    <property type="match status" value="1"/>
</dbReference>
<evidence type="ECO:0000256" key="2">
    <source>
        <dbReference type="ARBA" id="ARBA00022801"/>
    </source>
</evidence>
<proteinExistence type="predicted"/>
<accession>A0A1F5JXW4</accession>
<comment type="caution">
    <text evidence="3">The sequence shown here is derived from an EMBL/GenBank/DDBJ whole genome shotgun (WGS) entry which is preliminary data.</text>
</comment>
<dbReference type="Gene3D" id="3.30.540.30">
    <property type="match status" value="1"/>
</dbReference>
<dbReference type="GO" id="GO:0008239">
    <property type="term" value="F:dipeptidyl-peptidase activity"/>
    <property type="evidence" value="ECO:0007669"/>
    <property type="project" value="TreeGrafter"/>
</dbReference>
<keyword evidence="2" id="KW-0378">Hydrolase</keyword>
<sequence>MTKKSNQEAIIEFNPKLPRLSASESKVLKLLVEAAKLIAPIYLEQEKQSESGINRKEIEEAGKKDPAFLSQYTVIEKVNGKLVATAYHVKYAKLLAPIAEKLEKAASITDNREFGNALRIQAKALLTGSYNEAIIAWLKNKPYILDISIGPVDHFDDQLFFRKASYQAWVGIVNATDTEKLNNYKAITLSARRKTEVPQKRVDNRDKVKAKVIDVLIFSGFMARTKFVGVNLPMDVNIVEKYGSEITLFNQPNDLRLKEQILPSFSNIFSQSFREGFSQEDLRKGNLGYIAIHELAHSYLYYRNASKNLKDLFICIYELAATVLGLRMAGPLLLEDVITSKRLESMIVAFICRSFYLIKKAKTDKPMVNRVLGSAIFINFMLENGALKQRDGMVIANFMKIFIALQELSFILEQLLSSGTRKDTETFIKKYGYLNESFERYIL</sequence>
<dbReference type="EMBL" id="MFDB01000008">
    <property type="protein sequence ID" value="OGE33486.1"/>
    <property type="molecule type" value="Genomic_DNA"/>
</dbReference>
<evidence type="ECO:0000256" key="1">
    <source>
        <dbReference type="ARBA" id="ARBA00022723"/>
    </source>
</evidence>